<sequence>MIQGEVPVIVPLYKPESELSVIQVPQLHFIQKMSGILFKSFSCLFLVLLLQQSVPTVEGVPLASTNCTLYKNVMGGTEAIRVYMARLYNYQIALEGKSYNNDSFIASNLFKGLQVIGTAGFYNRLLQLLNKNEASKNYTGFDNLDMTGFYSEMFSQIITDTCTWLNSYGDALTLRTGINCSHPAEQLMLTQFSIIMPLIRSFDQKFREQFNCTPKYYQHWIDENLLGSHQPEINYLQRLVGDTLSGPTPSSK</sequence>
<proteinExistence type="predicted"/>
<dbReference type="AlphaFoldDB" id="A0A1X7URD5"/>
<dbReference type="InParanoid" id="A0A1X7URD5"/>
<organism evidence="1">
    <name type="scientific">Amphimedon queenslandica</name>
    <name type="common">Sponge</name>
    <dbReference type="NCBI Taxonomy" id="400682"/>
    <lineage>
        <taxon>Eukaryota</taxon>
        <taxon>Metazoa</taxon>
        <taxon>Porifera</taxon>
        <taxon>Demospongiae</taxon>
        <taxon>Heteroscleromorpha</taxon>
        <taxon>Haplosclerida</taxon>
        <taxon>Niphatidae</taxon>
        <taxon>Amphimedon</taxon>
    </lineage>
</organism>
<reference evidence="1" key="1">
    <citation type="submission" date="2017-05" db="UniProtKB">
        <authorList>
            <consortium name="EnsemblMetazoa"/>
        </authorList>
    </citation>
    <scope>IDENTIFICATION</scope>
</reference>
<protein>
    <submittedName>
        <fullName evidence="1">Uncharacterized protein</fullName>
    </submittedName>
</protein>
<accession>A0A1X7URD5</accession>
<evidence type="ECO:0000313" key="1">
    <source>
        <dbReference type="EnsemblMetazoa" id="Aqu2.1.30079_001"/>
    </source>
</evidence>
<name>A0A1X7URD5_AMPQE</name>
<dbReference type="EnsemblMetazoa" id="Aqu2.1.30079_001">
    <property type="protein sequence ID" value="Aqu2.1.30079_001"/>
    <property type="gene ID" value="Aqu2.1.30079"/>
</dbReference>